<evidence type="ECO:0000313" key="6">
    <source>
        <dbReference type="Proteomes" id="UP000593578"/>
    </source>
</evidence>
<dbReference type="PANTHER" id="PTHR34145">
    <property type="entry name" value="OS02G0105600 PROTEIN"/>
    <property type="match status" value="1"/>
</dbReference>
<dbReference type="EMBL" id="JABEZZ010000005">
    <property type="protein sequence ID" value="MBA0586115.1"/>
    <property type="molecule type" value="Genomic_DNA"/>
</dbReference>
<reference evidence="4 6" key="2">
    <citation type="journal article" date="2019" name="Genome Biol. Evol.">
        <title>Insights into the evolution of the New World diploid cottons (Gossypium, subgenus Houzingenia) based on genome sequencing.</title>
        <authorList>
            <person name="Grover C.E."/>
            <person name="Arick M.A. 2nd"/>
            <person name="Thrash A."/>
            <person name="Conover J.L."/>
            <person name="Sanders W.S."/>
            <person name="Peterson D.G."/>
            <person name="Frelichowski J.E."/>
            <person name="Scheffler J.A."/>
            <person name="Scheffler B.E."/>
            <person name="Wendel J.F."/>
        </authorList>
    </citation>
    <scope>NUCLEOTIDE SEQUENCE [LARGE SCALE GENOMIC DNA]</scope>
    <source>
        <strain evidence="4">8</strain>
        <tissue evidence="4">Leaf</tissue>
    </source>
</reference>
<sequence>MTIFCNLCIDDFVFCFIKMEKGDQGKEDSKDRISELTDEILFIVLSFLTLKEAANICFLSRRLKILWPHIVALNFDASNTLGELRRNGRLRKKKRTWYINWVNHVLESHKGSTLNEFRVCFDLDWTCRHDIDSWFCFAISKRVRKLELDFEEVAEETWPPGLRSYSLTKSCFNYIRTPQGLSCIGLLDSLCLRFVKVSGEVLEHFLLHCPLLEKLVVEWSKNLVTLNVASSSPLRLRYLEIRACLALQNLEISAPNLQSFLYYGQKVALHIENAPLLTDVLIGGNLDDEPAFAFCPLSGYLCQLKSLTLEMSAYNMTFPNFPELTNLRHLAVSAYGGYDDDLLVLTSLIDASPSLNKLSLELNIWRSSTYNHAHNTSNVTGKPIPSLKVVEVIGFRGFKIDVDFLAYLLEHGKVMEKITINCCHPSWAGQILEFETIKERERARKHAVQLKSKSPSTTEFVII</sequence>
<feature type="domain" description="At1g61320/AtMIF1 LRR" evidence="2">
    <location>
        <begin position="105"/>
        <end position="426"/>
    </location>
</feature>
<reference evidence="4" key="3">
    <citation type="submission" date="2020-04" db="EMBL/GenBank/DDBJ databases">
        <authorList>
            <person name="Grover C.E."/>
            <person name="Arick M.A. II"/>
            <person name="Thrash A."/>
            <person name="Conover J.L."/>
            <person name="Sanders W.S."/>
            <person name="Peterson D.G."/>
            <person name="Scheffler J.A."/>
            <person name="Scheffler B.E."/>
            <person name="Wendel J.F."/>
        </authorList>
    </citation>
    <scope>NUCLEOTIDE SEQUENCE</scope>
    <source>
        <strain evidence="4">8</strain>
        <tissue evidence="4">Leaf</tissue>
    </source>
</reference>
<dbReference type="Proteomes" id="UP000032304">
    <property type="component" value="Chromosome 5"/>
</dbReference>
<evidence type="ECO:0000313" key="4">
    <source>
        <dbReference type="EMBL" id="MBA0586115.1"/>
    </source>
</evidence>
<dbReference type="InterPro" id="IPR032675">
    <property type="entry name" value="LRR_dom_sf"/>
</dbReference>
<evidence type="ECO:0000259" key="2">
    <source>
        <dbReference type="Pfam" id="PF23622"/>
    </source>
</evidence>
<evidence type="ECO:0000259" key="1">
    <source>
        <dbReference type="Pfam" id="PF00646"/>
    </source>
</evidence>
<dbReference type="InterPro" id="IPR036047">
    <property type="entry name" value="F-box-like_dom_sf"/>
</dbReference>
<accession>A0A0D2NDQ2</accession>
<dbReference type="STRING" id="29730.A0A0D2NDQ2"/>
<gene>
    <name evidence="3" type="ORF">B456_005G161100</name>
    <name evidence="4" type="ORF">Gorai_016868</name>
</gene>
<dbReference type="InterPro" id="IPR053772">
    <property type="entry name" value="At1g61320/At1g61330-like"/>
</dbReference>
<evidence type="ECO:0000313" key="5">
    <source>
        <dbReference type="Proteomes" id="UP000032304"/>
    </source>
</evidence>
<protein>
    <submittedName>
        <fullName evidence="3">Uncharacterized protein</fullName>
    </submittedName>
</protein>
<dbReference type="Proteomes" id="UP000593578">
    <property type="component" value="Unassembled WGS sequence"/>
</dbReference>
<dbReference type="Pfam" id="PF00646">
    <property type="entry name" value="F-box"/>
    <property type="match status" value="1"/>
</dbReference>
<organism evidence="3 5">
    <name type="scientific">Gossypium raimondii</name>
    <name type="common">Peruvian cotton</name>
    <name type="synonym">Gossypium klotzschianum subsp. raimondii</name>
    <dbReference type="NCBI Taxonomy" id="29730"/>
    <lineage>
        <taxon>Eukaryota</taxon>
        <taxon>Viridiplantae</taxon>
        <taxon>Streptophyta</taxon>
        <taxon>Embryophyta</taxon>
        <taxon>Tracheophyta</taxon>
        <taxon>Spermatophyta</taxon>
        <taxon>Magnoliopsida</taxon>
        <taxon>eudicotyledons</taxon>
        <taxon>Gunneridae</taxon>
        <taxon>Pentapetalae</taxon>
        <taxon>rosids</taxon>
        <taxon>malvids</taxon>
        <taxon>Malvales</taxon>
        <taxon>Malvaceae</taxon>
        <taxon>Malvoideae</taxon>
        <taxon>Gossypium</taxon>
    </lineage>
</organism>
<feature type="domain" description="F-box" evidence="1">
    <location>
        <begin position="33"/>
        <end position="67"/>
    </location>
</feature>
<dbReference type="InterPro" id="IPR001810">
    <property type="entry name" value="F-box_dom"/>
</dbReference>
<dbReference type="eggNOG" id="ENOG502RYMX">
    <property type="taxonomic scope" value="Eukaryota"/>
</dbReference>
<dbReference type="AlphaFoldDB" id="A0A0D2NDQ2"/>
<dbReference type="Gramene" id="KJB30802">
    <property type="protein sequence ID" value="KJB30802"/>
    <property type="gene ID" value="B456_005G161100"/>
</dbReference>
<dbReference type="EMBL" id="CM001744">
    <property type="protein sequence ID" value="KJB30802.1"/>
    <property type="molecule type" value="Genomic_DNA"/>
</dbReference>
<dbReference type="Pfam" id="PF23622">
    <property type="entry name" value="LRR_At1g61320_AtMIF1"/>
    <property type="match status" value="1"/>
</dbReference>
<dbReference type="SUPFAM" id="SSF81383">
    <property type="entry name" value="F-box domain"/>
    <property type="match status" value="1"/>
</dbReference>
<dbReference type="InterPro" id="IPR055357">
    <property type="entry name" value="LRR_At1g61320_AtMIF1"/>
</dbReference>
<dbReference type="SUPFAM" id="SSF52047">
    <property type="entry name" value="RNI-like"/>
    <property type="match status" value="1"/>
</dbReference>
<dbReference type="PANTHER" id="PTHR34145:SF68">
    <property type="entry name" value="FBD DOMAIN-CONTAINING PROTEIN"/>
    <property type="match status" value="1"/>
</dbReference>
<name>A0A0D2NDQ2_GOSRA</name>
<keyword evidence="5" id="KW-1185">Reference proteome</keyword>
<proteinExistence type="predicted"/>
<evidence type="ECO:0000313" key="3">
    <source>
        <dbReference type="EMBL" id="KJB30802.1"/>
    </source>
</evidence>
<reference evidence="3 5" key="1">
    <citation type="journal article" date="2012" name="Nature">
        <title>Repeated polyploidization of Gossypium genomes and the evolution of spinnable cotton fibres.</title>
        <authorList>
            <person name="Paterson A.H."/>
            <person name="Wendel J.F."/>
            <person name="Gundlach H."/>
            <person name="Guo H."/>
            <person name="Jenkins J."/>
            <person name="Jin D."/>
            <person name="Llewellyn D."/>
            <person name="Showmaker K.C."/>
            <person name="Shu S."/>
            <person name="Udall J."/>
            <person name="Yoo M.J."/>
            <person name="Byers R."/>
            <person name="Chen W."/>
            <person name="Doron-Faigenboim A."/>
            <person name="Duke M.V."/>
            <person name="Gong L."/>
            <person name="Grimwood J."/>
            <person name="Grover C."/>
            <person name="Grupp K."/>
            <person name="Hu G."/>
            <person name="Lee T.H."/>
            <person name="Li J."/>
            <person name="Lin L."/>
            <person name="Liu T."/>
            <person name="Marler B.S."/>
            <person name="Page J.T."/>
            <person name="Roberts A.W."/>
            <person name="Romanel E."/>
            <person name="Sanders W.S."/>
            <person name="Szadkowski E."/>
            <person name="Tan X."/>
            <person name="Tang H."/>
            <person name="Xu C."/>
            <person name="Wang J."/>
            <person name="Wang Z."/>
            <person name="Zhang D."/>
            <person name="Zhang L."/>
            <person name="Ashrafi H."/>
            <person name="Bedon F."/>
            <person name="Bowers J.E."/>
            <person name="Brubaker C.L."/>
            <person name="Chee P.W."/>
            <person name="Das S."/>
            <person name="Gingle A.R."/>
            <person name="Haigler C.H."/>
            <person name="Harker D."/>
            <person name="Hoffmann L.V."/>
            <person name="Hovav R."/>
            <person name="Jones D.C."/>
            <person name="Lemke C."/>
            <person name="Mansoor S."/>
            <person name="ur Rahman M."/>
            <person name="Rainville L.N."/>
            <person name="Rambani A."/>
            <person name="Reddy U.K."/>
            <person name="Rong J.K."/>
            <person name="Saranga Y."/>
            <person name="Scheffler B.E."/>
            <person name="Scheffler J.A."/>
            <person name="Stelly D.M."/>
            <person name="Triplett B.A."/>
            <person name="Van Deynze A."/>
            <person name="Vaslin M.F."/>
            <person name="Waghmare V.N."/>
            <person name="Walford S.A."/>
            <person name="Wright R.J."/>
            <person name="Zaki E.A."/>
            <person name="Zhang T."/>
            <person name="Dennis E.S."/>
            <person name="Mayer K.F."/>
            <person name="Peterson D.G."/>
            <person name="Rokhsar D.S."/>
            <person name="Wang X."/>
            <person name="Schmutz J."/>
        </authorList>
    </citation>
    <scope>NUCLEOTIDE SEQUENCE [LARGE SCALE GENOMIC DNA]</scope>
</reference>
<dbReference type="Gene3D" id="3.80.10.10">
    <property type="entry name" value="Ribonuclease Inhibitor"/>
    <property type="match status" value="1"/>
</dbReference>